<gene>
    <name evidence="3" type="ORF">FE782_06300</name>
</gene>
<evidence type="ECO:0000313" key="3">
    <source>
        <dbReference type="EMBL" id="TLS52979.1"/>
    </source>
</evidence>
<keyword evidence="2" id="KW-0472">Membrane</keyword>
<evidence type="ECO:0000256" key="1">
    <source>
        <dbReference type="SAM" id="MobiDB-lite"/>
    </source>
</evidence>
<feature type="transmembrane region" description="Helical" evidence="2">
    <location>
        <begin position="9"/>
        <end position="27"/>
    </location>
</feature>
<evidence type="ECO:0000313" key="4">
    <source>
        <dbReference type="Proteomes" id="UP000309676"/>
    </source>
</evidence>
<feature type="region of interest" description="Disordered" evidence="1">
    <location>
        <begin position="61"/>
        <end position="103"/>
    </location>
</feature>
<feature type="compositionally biased region" description="Basic and acidic residues" evidence="1">
    <location>
        <begin position="93"/>
        <end position="103"/>
    </location>
</feature>
<protein>
    <submittedName>
        <fullName evidence="3">Uncharacterized protein</fullName>
    </submittedName>
</protein>
<dbReference type="EMBL" id="VCIW01000003">
    <property type="protein sequence ID" value="TLS52979.1"/>
    <property type="molecule type" value="Genomic_DNA"/>
</dbReference>
<proteinExistence type="predicted"/>
<evidence type="ECO:0000256" key="2">
    <source>
        <dbReference type="SAM" id="Phobius"/>
    </source>
</evidence>
<dbReference type="OrthoDB" id="2660621at2"/>
<feature type="compositionally biased region" description="Basic residues" evidence="1">
    <location>
        <begin position="76"/>
        <end position="86"/>
    </location>
</feature>
<accession>A0A5R9GCZ6</accession>
<reference evidence="3 4" key="1">
    <citation type="submission" date="2019-05" db="EMBL/GenBank/DDBJ databases">
        <authorList>
            <person name="Narsing Rao M.P."/>
            <person name="Li W.J."/>
        </authorList>
    </citation>
    <scope>NUCLEOTIDE SEQUENCE [LARGE SCALE GENOMIC DNA]</scope>
    <source>
        <strain evidence="3 4">SYSU_K30003</strain>
    </source>
</reference>
<keyword evidence="4" id="KW-1185">Reference proteome</keyword>
<dbReference type="AlphaFoldDB" id="A0A5R9GCZ6"/>
<keyword evidence="2" id="KW-1133">Transmembrane helix</keyword>
<keyword evidence="2" id="KW-0812">Transmembrane</keyword>
<name>A0A5R9GCZ6_9BACL</name>
<dbReference type="RefSeq" id="WP_138193220.1">
    <property type="nucleotide sequence ID" value="NZ_VCIW01000003.1"/>
</dbReference>
<organism evidence="3 4">
    <name type="scientific">Paenibacillus antri</name>
    <dbReference type="NCBI Taxonomy" id="2582848"/>
    <lineage>
        <taxon>Bacteria</taxon>
        <taxon>Bacillati</taxon>
        <taxon>Bacillota</taxon>
        <taxon>Bacilli</taxon>
        <taxon>Bacillales</taxon>
        <taxon>Paenibacillaceae</taxon>
        <taxon>Paenibacillus</taxon>
    </lineage>
</organism>
<dbReference type="Proteomes" id="UP000309676">
    <property type="component" value="Unassembled WGS sequence"/>
</dbReference>
<sequence>MRGPRKQNLLFYVIVGLIAIGILSMIVRNPSGAIIPVVVLGGVFLLYKYPPQRWKFLRNDRRDGSGMWGASDGGVRKGRTTKRAKFRVIQGNKPDDDDKPKYH</sequence>
<feature type="transmembrane region" description="Helical" evidence="2">
    <location>
        <begin position="33"/>
        <end position="49"/>
    </location>
</feature>
<comment type="caution">
    <text evidence="3">The sequence shown here is derived from an EMBL/GenBank/DDBJ whole genome shotgun (WGS) entry which is preliminary data.</text>
</comment>